<organism evidence="3 4">
    <name type="scientific">Kaistia terrae</name>
    <dbReference type="NCBI Taxonomy" id="537017"/>
    <lineage>
        <taxon>Bacteria</taxon>
        <taxon>Pseudomonadati</taxon>
        <taxon>Pseudomonadota</taxon>
        <taxon>Alphaproteobacteria</taxon>
        <taxon>Hyphomicrobiales</taxon>
        <taxon>Kaistiaceae</taxon>
        <taxon>Kaistia</taxon>
    </lineage>
</organism>
<dbReference type="InterPro" id="IPR016181">
    <property type="entry name" value="Acyl_CoA_acyltransferase"/>
</dbReference>
<dbReference type="SUPFAM" id="SSF55729">
    <property type="entry name" value="Acyl-CoA N-acyltransferases (Nat)"/>
    <property type="match status" value="1"/>
</dbReference>
<accession>A0ABW0PW35</accession>
<dbReference type="Proteomes" id="UP001596150">
    <property type="component" value="Unassembled WGS sequence"/>
</dbReference>
<name>A0ABW0PW35_9HYPH</name>
<reference evidence="4" key="1">
    <citation type="journal article" date="2019" name="Int. J. Syst. Evol. Microbiol.">
        <title>The Global Catalogue of Microorganisms (GCM) 10K type strain sequencing project: providing services to taxonomists for standard genome sequencing and annotation.</title>
        <authorList>
            <consortium name="The Broad Institute Genomics Platform"/>
            <consortium name="The Broad Institute Genome Sequencing Center for Infectious Disease"/>
            <person name="Wu L."/>
            <person name="Ma J."/>
        </authorList>
    </citation>
    <scope>NUCLEOTIDE SEQUENCE [LARGE SCALE GENOMIC DNA]</scope>
    <source>
        <strain evidence="4">KACC 12633</strain>
    </source>
</reference>
<comment type="caution">
    <text evidence="3">The sequence shown here is derived from an EMBL/GenBank/DDBJ whole genome shotgun (WGS) entry which is preliminary data.</text>
</comment>
<keyword evidence="3" id="KW-0012">Acyltransferase</keyword>
<evidence type="ECO:0000313" key="3">
    <source>
        <dbReference type="EMBL" id="MFC5515922.1"/>
    </source>
</evidence>
<evidence type="ECO:0000313" key="4">
    <source>
        <dbReference type="Proteomes" id="UP001596150"/>
    </source>
</evidence>
<dbReference type="EMBL" id="JBHSML010000003">
    <property type="protein sequence ID" value="MFC5515922.1"/>
    <property type="molecule type" value="Genomic_DNA"/>
</dbReference>
<feature type="compositionally biased region" description="Polar residues" evidence="1">
    <location>
        <begin position="1"/>
        <end position="15"/>
    </location>
</feature>
<feature type="region of interest" description="Disordered" evidence="1">
    <location>
        <begin position="1"/>
        <end position="21"/>
    </location>
</feature>
<dbReference type="PROSITE" id="PS51186">
    <property type="entry name" value="GNAT"/>
    <property type="match status" value="1"/>
</dbReference>
<keyword evidence="3" id="KW-0808">Transferase</keyword>
<dbReference type="Gene3D" id="3.40.630.30">
    <property type="match status" value="1"/>
</dbReference>
<evidence type="ECO:0000256" key="1">
    <source>
        <dbReference type="SAM" id="MobiDB-lite"/>
    </source>
</evidence>
<protein>
    <submittedName>
        <fullName evidence="3">GNAT family N-acetyltransferase</fullName>
        <ecNumber evidence="3">2.3.-.-</ecNumber>
    </submittedName>
</protein>
<dbReference type="RefSeq" id="WP_323180584.1">
    <property type="nucleotide sequence ID" value="NZ_JAPKNH010000001.1"/>
</dbReference>
<dbReference type="GO" id="GO:0016746">
    <property type="term" value="F:acyltransferase activity"/>
    <property type="evidence" value="ECO:0007669"/>
    <property type="project" value="UniProtKB-KW"/>
</dbReference>
<dbReference type="Pfam" id="PF00583">
    <property type="entry name" value="Acetyltransf_1"/>
    <property type="match status" value="1"/>
</dbReference>
<evidence type="ECO:0000259" key="2">
    <source>
        <dbReference type="PROSITE" id="PS51186"/>
    </source>
</evidence>
<dbReference type="EC" id="2.3.-.-" evidence="3"/>
<dbReference type="CDD" id="cd04301">
    <property type="entry name" value="NAT_SF"/>
    <property type="match status" value="1"/>
</dbReference>
<gene>
    <name evidence="3" type="ORF">ACFPP9_09095</name>
</gene>
<proteinExistence type="predicted"/>
<keyword evidence="4" id="KW-1185">Reference proteome</keyword>
<feature type="domain" description="N-acetyltransferase" evidence="2">
    <location>
        <begin position="17"/>
        <end position="179"/>
    </location>
</feature>
<sequence length="179" mass="19386">MTSTSPIKTGGSPTQAGAWRPMRTDDLGAVAEIADRVHEAYPEDPEIFAERLRLWPEGCWVYESDGALIAYVLSHPAIAFAPPPLNSLLGELPKVPTTYYIHDLALLPETRGQGAGSAIVRILLDGALRSGCPDVSLVAVNESAGFWGRHGFETVSVPALDAKLRSYDEDARFMVRPLV</sequence>
<dbReference type="InterPro" id="IPR000182">
    <property type="entry name" value="GNAT_dom"/>
</dbReference>